<dbReference type="Proteomes" id="UP000067243">
    <property type="component" value="Chromosome"/>
</dbReference>
<evidence type="ECO:0000313" key="2">
    <source>
        <dbReference type="EMBL" id="AKU79500.1"/>
    </source>
</evidence>
<protein>
    <submittedName>
        <fullName evidence="2">Uncharacterized protein</fullName>
    </submittedName>
</protein>
<evidence type="ECO:0000313" key="3">
    <source>
        <dbReference type="Proteomes" id="UP000067243"/>
    </source>
</evidence>
<dbReference type="AlphaFoldDB" id="A0A0K1P5E0"/>
<keyword evidence="1" id="KW-0472">Membrane</keyword>
<dbReference type="STRING" id="216946.STURO_v1c02540"/>
<feature type="transmembrane region" description="Helical" evidence="1">
    <location>
        <begin position="163"/>
        <end position="185"/>
    </location>
</feature>
<keyword evidence="1" id="KW-1133">Transmembrane helix</keyword>
<dbReference type="RefSeq" id="WP_075048101.1">
    <property type="nucleotide sequence ID" value="NZ_CP012328.1"/>
</dbReference>
<organism evidence="2 3">
    <name type="scientific">Spiroplasma turonicum</name>
    <dbReference type="NCBI Taxonomy" id="216946"/>
    <lineage>
        <taxon>Bacteria</taxon>
        <taxon>Bacillati</taxon>
        <taxon>Mycoplasmatota</taxon>
        <taxon>Mollicutes</taxon>
        <taxon>Entomoplasmatales</taxon>
        <taxon>Spiroplasmataceae</taxon>
        <taxon>Spiroplasma</taxon>
    </lineage>
</organism>
<feature type="transmembrane region" description="Helical" evidence="1">
    <location>
        <begin position="34"/>
        <end position="55"/>
    </location>
</feature>
<dbReference type="KEGG" id="stur:STURON_00254"/>
<evidence type="ECO:0000256" key="1">
    <source>
        <dbReference type="SAM" id="Phobius"/>
    </source>
</evidence>
<proteinExistence type="predicted"/>
<dbReference type="OrthoDB" id="388310at2"/>
<gene>
    <name evidence="2" type="ORF">STURON_00254</name>
</gene>
<feature type="transmembrane region" description="Helical" evidence="1">
    <location>
        <begin position="118"/>
        <end position="143"/>
    </location>
</feature>
<dbReference type="PATRIC" id="fig|216946.3.peg.254"/>
<dbReference type="EMBL" id="CP012328">
    <property type="protein sequence ID" value="AKU79500.1"/>
    <property type="molecule type" value="Genomic_DNA"/>
</dbReference>
<feature type="transmembrane region" description="Helical" evidence="1">
    <location>
        <begin position="6"/>
        <end position="27"/>
    </location>
</feature>
<sequence>MIVNIGPWWLFDILSFAIIIACTVYGIKKGFLVLFYFFFLQVLVIIILLFVPALITNSITPFIMEKLTPLNPSKWFASVSANISNLINSLLPNNSGTDPLTTNGSNVSYEMAKTVVALFIYIAVSILIFLFINLIGLVVYFVLRKRIVSVKIFGKADAFLGAIHGLFLGLTLSIGISFIASFPLVSTENQRVGILDFKNMTNEELVDYLNNDGAYNKYSLSKKLNMGIPNIPTYSFTYTNACTMKYIVRPTTIIGSQSILDSSLSSLSDFFINYEDILSEGYSSDNVLKIPVNFCIETLPNESRTIFRLVSEVMLMGSKLYVNGNQSERTTVHSIDLINALDEYFYDKLKPNNDSLNNHEGWLTEEEMVNFYNWALDKAGGDENLVENYNPFIKLANNINKTWRRNSDNKERFITSILKDPISTYRYFKNINYVNSMTRNDLDTLPFLSSTYTSLYLFKGMEITPSGELKLGKFSYGSDEEEENQSDEKTIKDIVHNENDFWYNYNKRGYMWIKYYFSFAYNSVWS</sequence>
<keyword evidence="3" id="KW-1185">Reference proteome</keyword>
<name>A0A0K1P5E0_9MOLU</name>
<accession>A0A0K1P5E0</accession>
<reference evidence="2 3" key="1">
    <citation type="journal article" date="2015" name="Genome Announc.">
        <title>Complete Genome Sequence of Spiroplasma turonicum Strain Tab4cT, a Parasite of a Horse Fly, Haematopota sp. (Diptera: Tabanidae).</title>
        <authorList>
            <person name="Davis R.E."/>
            <person name="Shao J."/>
            <person name="Zhao Y."/>
            <person name="Gasparich G.E."/>
            <person name="Gaynor B.J."/>
            <person name="Donofrio N."/>
        </authorList>
    </citation>
    <scope>NUCLEOTIDE SEQUENCE [LARGE SCALE GENOMIC DNA]</scope>
    <source>
        <strain evidence="2 3">Tab4c</strain>
    </source>
</reference>
<keyword evidence="1" id="KW-0812">Transmembrane</keyword>